<dbReference type="InterPro" id="IPR001130">
    <property type="entry name" value="TatD-like"/>
</dbReference>
<evidence type="ECO:0000313" key="3">
    <source>
        <dbReference type="Proteomes" id="UP000694569"/>
    </source>
</evidence>
<sequence>PRHFCPPLHCFTGTYAQIEPFLNEFPNLAVGFTALVTYSSAIAAKDAMKRIPLERLIVETDAPYFLPRQVPKVWCKFSHPGLAFHTVQEMAKLRNISVKSVLSTLRRNTNRLYNL</sequence>
<protein>
    <submittedName>
        <fullName evidence="2">Uncharacterized protein</fullName>
    </submittedName>
</protein>
<evidence type="ECO:0000256" key="1">
    <source>
        <dbReference type="ARBA" id="ARBA00009275"/>
    </source>
</evidence>
<dbReference type="Proteomes" id="UP000694569">
    <property type="component" value="Unplaced"/>
</dbReference>
<dbReference type="PANTHER" id="PTHR46363">
    <property type="entry name" value="DEOXYRIBONUCLEASE TATDN2-RELATED"/>
    <property type="match status" value="1"/>
</dbReference>
<dbReference type="PANTHER" id="PTHR46363:SF1">
    <property type="entry name" value="DEOXYRIBONUCLEASE TATDN2-RELATED"/>
    <property type="match status" value="1"/>
</dbReference>
<dbReference type="InterPro" id="IPR032466">
    <property type="entry name" value="Metal_Hydrolase"/>
</dbReference>
<organism evidence="2 3">
    <name type="scientific">Leptobrachium leishanense</name>
    <name type="common">Leishan spiny toad</name>
    <dbReference type="NCBI Taxonomy" id="445787"/>
    <lineage>
        <taxon>Eukaryota</taxon>
        <taxon>Metazoa</taxon>
        <taxon>Chordata</taxon>
        <taxon>Craniata</taxon>
        <taxon>Vertebrata</taxon>
        <taxon>Euteleostomi</taxon>
        <taxon>Amphibia</taxon>
        <taxon>Batrachia</taxon>
        <taxon>Anura</taxon>
        <taxon>Pelobatoidea</taxon>
        <taxon>Megophryidae</taxon>
        <taxon>Leptobrachium</taxon>
    </lineage>
</organism>
<dbReference type="Gene3D" id="3.20.20.140">
    <property type="entry name" value="Metal-dependent hydrolases"/>
    <property type="match status" value="1"/>
</dbReference>
<dbReference type="GeneTree" id="ENSGT00940000155616"/>
<reference evidence="2" key="1">
    <citation type="submission" date="2025-08" db="UniProtKB">
        <authorList>
            <consortium name="Ensembl"/>
        </authorList>
    </citation>
    <scope>IDENTIFICATION</scope>
</reference>
<dbReference type="Ensembl" id="ENSLLET00000042542.1">
    <property type="protein sequence ID" value="ENSLLEP00000040887.1"/>
    <property type="gene ID" value="ENSLLEG00000026022.1"/>
</dbReference>
<evidence type="ECO:0000313" key="2">
    <source>
        <dbReference type="Ensembl" id="ENSLLEP00000040887.1"/>
    </source>
</evidence>
<proteinExistence type="inferred from homology"/>
<dbReference type="Pfam" id="PF01026">
    <property type="entry name" value="TatD_DNase"/>
    <property type="match status" value="1"/>
</dbReference>
<keyword evidence="3" id="KW-1185">Reference proteome</keyword>
<name>A0A8C5QNR9_9ANUR</name>
<dbReference type="OrthoDB" id="413993at2759"/>
<dbReference type="GO" id="GO:0016788">
    <property type="term" value="F:hydrolase activity, acting on ester bonds"/>
    <property type="evidence" value="ECO:0007669"/>
    <property type="project" value="InterPro"/>
</dbReference>
<accession>A0A8C5QNR9</accession>
<dbReference type="SUPFAM" id="SSF51556">
    <property type="entry name" value="Metallo-dependent hydrolases"/>
    <property type="match status" value="1"/>
</dbReference>
<comment type="similarity">
    <text evidence="1">Belongs to the metallo-dependent hydrolases superfamily. TatD-type hydrolase family.</text>
</comment>
<dbReference type="AlphaFoldDB" id="A0A8C5QNR9"/>
<reference evidence="2" key="2">
    <citation type="submission" date="2025-09" db="UniProtKB">
        <authorList>
            <consortium name="Ensembl"/>
        </authorList>
    </citation>
    <scope>IDENTIFICATION</scope>
</reference>